<dbReference type="CDD" id="cd19543">
    <property type="entry name" value="DCL_NRPS"/>
    <property type="match status" value="2"/>
</dbReference>
<dbReference type="GO" id="GO:0008610">
    <property type="term" value="P:lipid biosynthetic process"/>
    <property type="evidence" value="ECO:0007669"/>
    <property type="project" value="UniProtKB-ARBA"/>
</dbReference>
<dbReference type="GO" id="GO:0003824">
    <property type="term" value="F:catalytic activity"/>
    <property type="evidence" value="ECO:0007669"/>
    <property type="project" value="InterPro"/>
</dbReference>
<dbReference type="InterPro" id="IPR036736">
    <property type="entry name" value="ACP-like_sf"/>
</dbReference>
<evidence type="ECO:0000313" key="9">
    <source>
        <dbReference type="Proteomes" id="UP000580861"/>
    </source>
</evidence>
<accession>A0A841AQD9</accession>
<organism evidence="8 9">
    <name type="scientific">Amycolatopsis umgeniensis</name>
    <dbReference type="NCBI Taxonomy" id="336628"/>
    <lineage>
        <taxon>Bacteria</taxon>
        <taxon>Bacillati</taxon>
        <taxon>Actinomycetota</taxon>
        <taxon>Actinomycetes</taxon>
        <taxon>Pseudonocardiales</taxon>
        <taxon>Pseudonocardiaceae</taxon>
        <taxon>Amycolatopsis</taxon>
    </lineage>
</organism>
<comment type="cofactor">
    <cofactor evidence="1">
        <name>pantetheine 4'-phosphate</name>
        <dbReference type="ChEBI" id="CHEBI:47942"/>
    </cofactor>
</comment>
<dbReference type="GO" id="GO:0043041">
    <property type="term" value="P:amino acid activation for nonribosomal peptide biosynthetic process"/>
    <property type="evidence" value="ECO:0007669"/>
    <property type="project" value="TreeGrafter"/>
</dbReference>
<dbReference type="Pfam" id="PF00501">
    <property type="entry name" value="AMP-binding"/>
    <property type="match status" value="5"/>
</dbReference>
<dbReference type="CDD" id="cd17646">
    <property type="entry name" value="A_NRPS_AB3403-like"/>
    <property type="match status" value="2"/>
</dbReference>
<comment type="caution">
    <text evidence="8">The sequence shown here is derived from an EMBL/GenBank/DDBJ whole genome shotgun (WGS) entry which is preliminary data.</text>
</comment>
<dbReference type="Pfam" id="PF00550">
    <property type="entry name" value="PP-binding"/>
    <property type="match status" value="4"/>
</dbReference>
<gene>
    <name evidence="8" type="ORF">HDA45_001116</name>
</gene>
<dbReference type="PROSITE" id="PS00012">
    <property type="entry name" value="PHOSPHOPANTETHEINE"/>
    <property type="match status" value="4"/>
</dbReference>
<dbReference type="InterPro" id="IPR042099">
    <property type="entry name" value="ANL_N_sf"/>
</dbReference>
<dbReference type="FunFam" id="3.40.50.980:FF:000002">
    <property type="entry name" value="Enterobactin synthetase component F"/>
    <property type="match status" value="2"/>
</dbReference>
<dbReference type="GO" id="GO:0005829">
    <property type="term" value="C:cytosol"/>
    <property type="evidence" value="ECO:0007669"/>
    <property type="project" value="TreeGrafter"/>
</dbReference>
<dbReference type="Gene3D" id="3.30.559.30">
    <property type="entry name" value="Nonribosomal peptide synthetase, condensation domain"/>
    <property type="match status" value="5"/>
</dbReference>
<feature type="region of interest" description="Disordered" evidence="6">
    <location>
        <begin position="4320"/>
        <end position="4341"/>
    </location>
</feature>
<evidence type="ECO:0000256" key="6">
    <source>
        <dbReference type="SAM" id="MobiDB-lite"/>
    </source>
</evidence>
<feature type="compositionally biased region" description="Polar residues" evidence="6">
    <location>
        <begin position="3343"/>
        <end position="3354"/>
    </location>
</feature>
<evidence type="ECO:0000256" key="2">
    <source>
        <dbReference type="ARBA" id="ARBA00022450"/>
    </source>
</evidence>
<dbReference type="SUPFAM" id="SSF52777">
    <property type="entry name" value="CoA-dependent acyltransferases"/>
    <property type="match status" value="10"/>
</dbReference>
<dbReference type="EMBL" id="JACHMX010000001">
    <property type="protein sequence ID" value="MBB5851029.1"/>
    <property type="molecule type" value="Genomic_DNA"/>
</dbReference>
<keyword evidence="4" id="KW-0677">Repeat</keyword>
<evidence type="ECO:0000256" key="5">
    <source>
        <dbReference type="ARBA" id="ARBA00023194"/>
    </source>
</evidence>
<feature type="domain" description="Carrier" evidence="7">
    <location>
        <begin position="4338"/>
        <end position="4412"/>
    </location>
</feature>
<keyword evidence="2" id="KW-0596">Phosphopantetheine</keyword>
<dbReference type="InterPro" id="IPR010060">
    <property type="entry name" value="NRPS_synth"/>
</dbReference>
<dbReference type="RefSeq" id="WP_184892480.1">
    <property type="nucleotide sequence ID" value="NZ_JACHMX010000001.1"/>
</dbReference>
<dbReference type="InterPro" id="IPR020806">
    <property type="entry name" value="PKS_PP-bd"/>
</dbReference>
<dbReference type="CDD" id="cd05930">
    <property type="entry name" value="A_NRPS"/>
    <property type="match status" value="1"/>
</dbReference>
<dbReference type="Pfam" id="PF00668">
    <property type="entry name" value="Condensation"/>
    <property type="match status" value="5"/>
</dbReference>
<dbReference type="PANTHER" id="PTHR45527:SF1">
    <property type="entry name" value="FATTY ACID SYNTHASE"/>
    <property type="match status" value="1"/>
</dbReference>
<feature type="domain" description="Carrier" evidence="7">
    <location>
        <begin position="1930"/>
        <end position="2004"/>
    </location>
</feature>
<proteinExistence type="predicted"/>
<protein>
    <submittedName>
        <fullName evidence="8">Amino acid adenylation domain-containing protein/non-ribosomal peptide synthase protein (TIGR01720 family)</fullName>
    </submittedName>
</protein>
<dbReference type="GO" id="GO:0044550">
    <property type="term" value="P:secondary metabolite biosynthetic process"/>
    <property type="evidence" value="ECO:0007669"/>
    <property type="project" value="TreeGrafter"/>
</dbReference>
<dbReference type="Gene3D" id="3.30.559.10">
    <property type="entry name" value="Chloramphenicol acetyltransferase-like domain"/>
    <property type="match status" value="5"/>
</dbReference>
<dbReference type="InterPro" id="IPR009081">
    <property type="entry name" value="PP-bd_ACP"/>
</dbReference>
<dbReference type="GO" id="GO:0017000">
    <property type="term" value="P:antibiotic biosynthetic process"/>
    <property type="evidence" value="ECO:0007669"/>
    <property type="project" value="UniProtKB-KW"/>
</dbReference>
<dbReference type="PROSITE" id="PS50075">
    <property type="entry name" value="CARRIER"/>
    <property type="match status" value="4"/>
</dbReference>
<evidence type="ECO:0000259" key="7">
    <source>
        <dbReference type="PROSITE" id="PS50075"/>
    </source>
</evidence>
<dbReference type="NCBIfam" id="TIGR01720">
    <property type="entry name" value="NRPS-para261"/>
    <property type="match status" value="1"/>
</dbReference>
<keyword evidence="5" id="KW-0045">Antibiotic biosynthesis</keyword>
<dbReference type="InterPro" id="IPR025110">
    <property type="entry name" value="AMP-bd_C"/>
</dbReference>
<dbReference type="SMART" id="SM00823">
    <property type="entry name" value="PKS_PP"/>
    <property type="match status" value="4"/>
</dbReference>
<dbReference type="Pfam" id="PF13193">
    <property type="entry name" value="AMP-binding_C"/>
    <property type="match status" value="2"/>
</dbReference>
<dbReference type="InterPro" id="IPR020845">
    <property type="entry name" value="AMP-binding_CS"/>
</dbReference>
<dbReference type="FunFam" id="3.40.50.12780:FF:000012">
    <property type="entry name" value="Non-ribosomal peptide synthetase"/>
    <property type="match status" value="2"/>
</dbReference>
<dbReference type="SUPFAM" id="SSF56801">
    <property type="entry name" value="Acetyl-CoA synthetase-like"/>
    <property type="match status" value="4"/>
</dbReference>
<dbReference type="Proteomes" id="UP000580861">
    <property type="component" value="Unassembled WGS sequence"/>
</dbReference>
<dbReference type="InterPro" id="IPR023213">
    <property type="entry name" value="CAT-like_dom_sf"/>
</dbReference>
<dbReference type="InterPro" id="IPR045851">
    <property type="entry name" value="AMP-bd_C_sf"/>
</dbReference>
<name>A0A841AQD9_9PSEU</name>
<dbReference type="Gene3D" id="3.30.300.30">
    <property type="match status" value="4"/>
</dbReference>
<dbReference type="CDD" id="cd19540">
    <property type="entry name" value="LCL_NRPS-like"/>
    <property type="match status" value="1"/>
</dbReference>
<dbReference type="InterPro" id="IPR006162">
    <property type="entry name" value="Ppantetheine_attach_site"/>
</dbReference>
<keyword evidence="9" id="KW-1185">Reference proteome</keyword>
<evidence type="ECO:0000313" key="8">
    <source>
        <dbReference type="EMBL" id="MBB5851029.1"/>
    </source>
</evidence>
<dbReference type="Gene3D" id="1.10.1200.10">
    <property type="entry name" value="ACP-like"/>
    <property type="match status" value="4"/>
</dbReference>
<feature type="domain" description="Carrier" evidence="7">
    <location>
        <begin position="2917"/>
        <end position="2991"/>
    </location>
</feature>
<feature type="region of interest" description="Disordered" evidence="6">
    <location>
        <begin position="3334"/>
        <end position="3354"/>
    </location>
</feature>
<dbReference type="Gene3D" id="3.40.50.12780">
    <property type="entry name" value="N-terminal domain of ligase-like"/>
    <property type="match status" value="4"/>
</dbReference>
<evidence type="ECO:0000256" key="1">
    <source>
        <dbReference type="ARBA" id="ARBA00001957"/>
    </source>
</evidence>
<dbReference type="InterPro" id="IPR001242">
    <property type="entry name" value="Condensation_dom"/>
</dbReference>
<keyword evidence="3" id="KW-0597">Phosphoprotein</keyword>
<reference evidence="8 9" key="1">
    <citation type="submission" date="2020-08" db="EMBL/GenBank/DDBJ databases">
        <title>Sequencing the genomes of 1000 actinobacteria strains.</title>
        <authorList>
            <person name="Klenk H.-P."/>
        </authorList>
    </citation>
    <scope>NUCLEOTIDE SEQUENCE [LARGE SCALE GENOMIC DNA]</scope>
    <source>
        <strain evidence="8 9">DSM 45272</strain>
    </source>
</reference>
<dbReference type="PROSITE" id="PS00455">
    <property type="entry name" value="AMP_BINDING"/>
    <property type="match status" value="4"/>
</dbReference>
<dbReference type="PANTHER" id="PTHR45527">
    <property type="entry name" value="NONRIBOSOMAL PEPTIDE SYNTHETASE"/>
    <property type="match status" value="1"/>
</dbReference>
<dbReference type="NCBIfam" id="TIGR01733">
    <property type="entry name" value="AA-adenyl-dom"/>
    <property type="match status" value="4"/>
</dbReference>
<dbReference type="InterPro" id="IPR000873">
    <property type="entry name" value="AMP-dep_synth/lig_dom"/>
</dbReference>
<evidence type="ECO:0000256" key="3">
    <source>
        <dbReference type="ARBA" id="ARBA00022553"/>
    </source>
</evidence>
<dbReference type="NCBIfam" id="NF003417">
    <property type="entry name" value="PRK04813.1"/>
    <property type="match status" value="6"/>
</dbReference>
<evidence type="ECO:0000256" key="4">
    <source>
        <dbReference type="ARBA" id="ARBA00022737"/>
    </source>
</evidence>
<dbReference type="SUPFAM" id="SSF47336">
    <property type="entry name" value="ACP-like"/>
    <property type="match status" value="4"/>
</dbReference>
<dbReference type="InterPro" id="IPR010071">
    <property type="entry name" value="AA_adenyl_dom"/>
</dbReference>
<sequence>MTHGGLEDVLPLTPLQEGLFFLSSLDREEQDVYTVQLRFELGGAVDAAALRAAAQALLDRHANLRVAFTATGVERPVQLVLRRVEVPFTEVDAADRAEADRIAEADRAVRFDLETPPLIRFTLVHVSADEHHLLLTHHHLLMDGWSGPLLGRDLFALYAAAGDPTVLPRVRPYRDYLAWLNAQDKAAARAAWRAALSDVDGPTLLAPNTSGSVVPEQLGHPLSTEDTDRLVTFARSRGITLNTLVQAAWGLVLGRATGRADVVFGVTVHGRPADLPGAHEMVGLFINTVPARITTNPAESARDFLSRVQSEQAGLLEHQHLGLTEIQQLAGGRDLFDSLLVFESYPVDEEALARGQREAGLDVRSVATTDAAHYPVTLTVVPGPRLTLGLAYRADVVPADRAEVLLRGLVTTLLGFADAERPVGRLPLLPADVVATVVRDWNDTGHAVPDETLPEQFAERVRRTPDALAVIAEDTRWTFADLDRLVARYAGALAAHGAAPGGLVALVLPRSAELIAAVYAVHRLGAAFLAIDPGLPEQRIRFLVEDSGAAVVATPELLATEAEPVTAQTPVTGAHPAYVLYTSGSTGRPKGVVVSHRAIANRMAWFLGTVEPGPADRLLFKAPVSFDVFVGEMNWPAASGRPVVIARPDGHRDPAYLAGLVTRENVTILEFVPSMLSAFLAEPAAAGVTSLRVVIVGGEAIQIDQMLRTRELLPGASLVNTYGPTETAVDLTVWDTAREDGGRPVPIGTPTWNTRAYVLDAGLRPVAPGEPGELYLAGPQLAIGYHGAPALTARRFVADPFGAAGDRMYRTGDLAAWNTDGSLAYLGRTDQQVKIRGVRVELGEIEHALSLVSEVDSSAVIVRSGELLGYVTPETVDTAAVRAELVRAVPSYLVPAAIVALETLPVTANGKLDQAALPEPGRSSTGVRREPRTAAEQLITERFAAVLGRPRVFTDEDFFALGGHSLLAIKLVAGLKAALRIELSPRTVFDNPTPAALATALADASAARPALVPAPRPEFPPLSASQRQLWFLHRVDGPNATYNLPLVWRIGGPLDVGALRAALGDLVTRHEILRTVYPDRDGVPFQRILGEVAIACPVTDVTEDELPDNVAEAIGYAFDLAEEPPIRPSVLRLGPDDHVLVLLLHHIAGDEWSSHPLRRDLFAAYESRLTGVAPPWAPLPVQYADFALWQEKNLPSAEFWLKELAGLPELLELPADLPRPPVAGQHGGAAEFELPAEVTARLRELAAQTGVTQFMLAQAAVAALLHLTGAGDDIPLGTQVAGRSDSALDELVGFFTNTIVLRTGVGGRPTFRALLDRVRETDLAAFDNQELPFDRLVDQLHPRRSTAHHPLFQVGVAYQHAETEAEQHGKLTVAPHLFAMPVAKFDLDFEFVALGQDRVLGAVLHRTDLFTPAAARRLADGLVRLLTEVAADPDRPITSVELLSAPERDRLLENGRGAAAPGERGISGLFADAVSRYPETLAVSGNLALTYRELDARSTELAAALSDLGAGPGERVLVQLERGADAVIAFLAVAKTGATYLPLASDAPAARRDEIVADARPIAGITAAGAREIGPPSPAASAAYLIYTSGSTGRPKGVLVSGAGVESLVHTALNTYGAGPGARVLQFTSPAFDVYLEELAMSVLSGGTLYIPAEGERLGAALGEFARRHDLTHVDLPPAALEALPSGSLPAKTTVVVGSDEVPAELVARWAPGRRLFNAYGPTETTVNATVWKCPEPFDGRVLIGRPDTGRTLYVLDDRLCPAHQGELYVGGDAVASCYWNAPGATAERFVANPFGGGRLYRTGDRVRWTEGGDLEFLGRADTQLKIRGFRIEPAEVEAALTALPEVSLAAVVARADAGPRRLVGYVVPTGGELDGTELRRRLGAVLPEYLVPAAVVSLSSLPLTASGKIDRRVLATADWAAPPETAGRAAETEAEQAVAAAFRAVLGLGEVGADAGFFALGGDSISSIQVVSRLRSAGWKITARQVFEHQTITDLAAAAEPLAPVAEPARAIESGDTRPLAPLQEGLLYLDQLEPGGYLVQQVFTLAGSLDPALLRRCLHLMLERYPNLRAGFAFSENSRPVQFVPERAELPWRELDLDEAGFARLLDEDRATGFDLAVPPLMRATCARFADGTHRFVLTHHHILMDGWSGPLFGRELFLLYAAGGDTATLPPAADYARYLDWLARQDRGATERAWRANLSDVDGPTLIGPAASPAGELTVDLPAGLAELARERGLTLNTVVQVLWALTLAAETGRSDIVFGTTVHGRPADLDDAERMVGLFINTVPVRVRLRPEEPAAALLARVQAEQARLLDHQHAGLADIQRAAGTGELFDTLLVFESYPVDDDALADAERRSGLTVAELAERDDTHYPLTVLVAPGEVLSLTLRHRKDVTRLAARLRTIADWLVEDGVSRADFLTVDERQAVLHDWNDTAHDVPRTTLPDLFAAQALRTPHAIAVVEGDVEWSYARFSHRVRELAASLQGQGVRPGDVVAVTLPRSADLVAVLHAVQACGAAYVPVDPDLPAERIAFLLEDARPAITVTPQWLSEVDGSGGFTPVDVLPDSTAYVLYTSGSTGRPKGVAVGHAAIVNRLLWMAHEYGFGPETRTLQKTPASFDVSVWELFLPLITGGTLVVAEPDAHRDPVRLAEIIGSAKVGTVHFVPSMLAAFVAEPAAAGLNLSTVICSGEALPPELALRAREVLGVAVHNLYGPTEAAVDVTAWDTAGEDGTRPVPIGRPVWNTRTYVLDAALRPVAPGVPGELYLAGTQLGHGYRNRPGLTAGRFVADPFHGGRMYRTGDLARWDDDATLTYLGRTDHQVKLRGQRVELGEIEHALSRVDGVGTAAVAVHRDSVLTAYVTGDVDGERVLARLAEQLPAAMVPAVVTVLSELPLTPSGKLDRKALPEPDLAAHAGDETPEGPVETAIAAEIAAVLGLDRVGATADFFRLGGDSISSLQLIARLRRAGYRLSPREIFEHRTPAALAAFARREGEAVVAGTRTGVVPLLPVMESLRDLGGDTRRFSQSMLLTTPPDLTEDRLSTLLDGILAAHDALRARLEPGWVYRIRPEGSVSGADVLRRATGDVREEFAAALGELDPEAGVMLRAVWFERENLLLLVAHHLVVDGVSWRILMDDLAEGARPSPAGTSLLDWARSIRELAWTDQAGRWEHVLAGNRFLGGETALDPDVHTRSTVDGHVMEIPAELTGKLLTAVPAAAHAGVQDVLLTGFAMAVSRWRASRGLSDDGGLIIDLEGHGRDEHLVPGADLSRTVGWFTSIYPARIGGARGDAVAWLKTVKEQLRTLPEAISFGLLEPPGTGARTVLFNYLGRLDGPAATGPWRPAPESSQLDGSADQVTPVSHPLEINAVAVRHEDGLRLHGEFAFVRDLFTAAEIRELAEGWQTALAELAETIREPFRTPSDFPLVTLEQSDVDELAAAADVLPLSPLQEGIAFQASFDTEDEDVYAVCHSFDLTGPVDPDRMRAAGNALLARHGNLRAAFRQLRSGVTVQVVPESVELPWEVVENEDAETEFATRRFALAEPPLMRMALVRLGPDRQRLLLAHHHVLADGWSGPLLAEELFTLYAGRELPQVRPYSEYLKWLAGRDESAAEQAWRTALADLDGPTLLMPPTEARHTVRPDRAKTDLGTARTAKVAAVARDLGVTVSTLVNTAWALVLGQLTGRTDVVFGVTVHGRPAGLPGAERMIGLFINTVPVRVRISQAESFAALVGRVDGEQIALLDHQHAGLTRIQRWAGTGELFDTLVVFESYPVDDASLAGAEDSAGLTVDAVAGTDATHYPLALIVEPGEDLSLGLDHRPGVVDADAVLARLTGVLDAITADPSVPVGRVPLATQAEPQGAEVDVETATLPELFAARAAATPDAVAITADGRSLTYAEFDDLVARIAAKLDVAPGELVAVSLPRSIELVAVLHAVHRRGAAYVPIDPGYPQARKEYLAEDSAPSVLVTPENLPDLLAGTTRRPLVPIPDTTPAYVIYTSGSTGRPKGVVVDHRAIVNRLRWMAAEYGFGPDTRTLQKTPISFDVSVWELFLPMITGGTLVVAPPDAHQDPARLAEVIRAERVDTVHFVPSMLRPFLAEPTAAGLPLRRVVCSGEALPGDLVAAAREVLPAAGLHNLYGPTEAAVDVTFHDTAGDDPARPVPLGRPVWNTGAHVLDAALRPVPRGCAGELYLSGVQLAHGYLRRPGLTAATFVAGPDGTRLYRTGDLARRRLDGVLEYLGRGDDQVKIRGVRIELGEVSAALSALPGVTGAEVTAGTAGLVGYLTGDARSAEDLRTALRESLPEQLVPGAFVWLDAFPVTPNGKLDRAALPEPDRQAETGSAEPRDETERVLAVCMAEVLDLDRVGVFDDFFALGGDSIRSLNLVGRARTEGLKITPRQVFELRSVAALAEVTQAAEEPLLEERPLIELDDDEFAEFSGDWSVS</sequence>
<dbReference type="GO" id="GO:0031177">
    <property type="term" value="F:phosphopantetheine binding"/>
    <property type="evidence" value="ECO:0007669"/>
    <property type="project" value="InterPro"/>
</dbReference>
<feature type="domain" description="Carrier" evidence="7">
    <location>
        <begin position="930"/>
        <end position="1005"/>
    </location>
</feature>